<comment type="similarity">
    <text evidence="1">Belongs to the LysR transcriptional regulatory family.</text>
</comment>
<dbReference type="AlphaFoldDB" id="A0A9D1QHM7"/>
<keyword evidence="3" id="KW-0238">DNA-binding</keyword>
<dbReference type="PANTHER" id="PTHR30126:SF40">
    <property type="entry name" value="HTH-TYPE TRANSCRIPTIONAL REGULATOR GLTR"/>
    <property type="match status" value="1"/>
</dbReference>
<dbReference type="Pfam" id="PF00126">
    <property type="entry name" value="HTH_1"/>
    <property type="match status" value="1"/>
</dbReference>
<dbReference type="EMBL" id="DXHR01000013">
    <property type="protein sequence ID" value="HIW12357.1"/>
    <property type="molecule type" value="Genomic_DNA"/>
</dbReference>
<keyword evidence="4" id="KW-0804">Transcription</keyword>
<evidence type="ECO:0000256" key="3">
    <source>
        <dbReference type="ARBA" id="ARBA00023125"/>
    </source>
</evidence>
<reference evidence="6" key="2">
    <citation type="submission" date="2021-04" db="EMBL/GenBank/DDBJ databases">
        <authorList>
            <person name="Gilroy R."/>
        </authorList>
    </citation>
    <scope>NUCLEOTIDE SEQUENCE</scope>
    <source>
        <strain evidence="6">ChiHjej13B12-752</strain>
    </source>
</reference>
<dbReference type="InterPro" id="IPR036388">
    <property type="entry name" value="WH-like_DNA-bd_sf"/>
</dbReference>
<evidence type="ECO:0000259" key="5">
    <source>
        <dbReference type="PROSITE" id="PS50931"/>
    </source>
</evidence>
<dbReference type="Gene3D" id="3.40.190.290">
    <property type="match status" value="1"/>
</dbReference>
<proteinExistence type="inferred from homology"/>
<dbReference type="Gene3D" id="1.10.10.10">
    <property type="entry name" value="Winged helix-like DNA-binding domain superfamily/Winged helix DNA-binding domain"/>
    <property type="match status" value="1"/>
</dbReference>
<evidence type="ECO:0000256" key="4">
    <source>
        <dbReference type="ARBA" id="ARBA00023163"/>
    </source>
</evidence>
<dbReference type="GO" id="GO:0000976">
    <property type="term" value="F:transcription cis-regulatory region binding"/>
    <property type="evidence" value="ECO:0007669"/>
    <property type="project" value="TreeGrafter"/>
</dbReference>
<gene>
    <name evidence="6" type="ORF">H9891_04270</name>
</gene>
<sequence length="291" mass="33522">MNSIQVEAFLTVIRLGSLSKAASVLFVSQSTISQRIKAIEAEYDVSLLKRERGVKGISLTPEGERLYKIALKYEELHAEAKGIKATTRGTTVTIAAVDSVHNYVMTKIYKKLNENLSEIRLGIHTHQSNEIYMLLEQRDIDIGLTLQDREMENIEVDELFTEEMVLIKYKDTSGRIDNIKNKNLDISKQILVNWGPHYRIWHEKHWGPLSNSFIQVDTPKMMIEYMKDGAYWAIVPISLGLYMQEENIAGIYPLEDPAPARTCYIVTRENSDEKTRKVKEEIFRMKTSVYE</sequence>
<name>A0A9D1QHM7_9STAP</name>
<feature type="domain" description="HTH lysR-type" evidence="5">
    <location>
        <begin position="1"/>
        <end position="60"/>
    </location>
</feature>
<evidence type="ECO:0000313" key="7">
    <source>
        <dbReference type="Proteomes" id="UP000823989"/>
    </source>
</evidence>
<reference evidence="6" key="1">
    <citation type="journal article" date="2021" name="PeerJ">
        <title>Extensive microbial diversity within the chicken gut microbiome revealed by metagenomics and culture.</title>
        <authorList>
            <person name="Gilroy R."/>
            <person name="Ravi A."/>
            <person name="Getino M."/>
            <person name="Pursley I."/>
            <person name="Horton D.L."/>
            <person name="Alikhan N.F."/>
            <person name="Baker D."/>
            <person name="Gharbi K."/>
            <person name="Hall N."/>
            <person name="Watson M."/>
            <person name="Adriaenssens E.M."/>
            <person name="Foster-Nyarko E."/>
            <person name="Jarju S."/>
            <person name="Secka A."/>
            <person name="Antonio M."/>
            <person name="Oren A."/>
            <person name="Chaudhuri R.R."/>
            <person name="La Ragione R."/>
            <person name="Hildebrand F."/>
            <person name="Pallen M.J."/>
        </authorList>
    </citation>
    <scope>NUCLEOTIDE SEQUENCE</scope>
    <source>
        <strain evidence="6">ChiHjej13B12-752</strain>
    </source>
</reference>
<dbReference type="InterPro" id="IPR000847">
    <property type="entry name" value="LysR_HTH_N"/>
</dbReference>
<dbReference type="GO" id="GO:0003700">
    <property type="term" value="F:DNA-binding transcription factor activity"/>
    <property type="evidence" value="ECO:0007669"/>
    <property type="project" value="InterPro"/>
</dbReference>
<dbReference type="Pfam" id="PF03466">
    <property type="entry name" value="LysR_substrate"/>
    <property type="match status" value="1"/>
</dbReference>
<keyword evidence="2" id="KW-0805">Transcription regulation</keyword>
<dbReference type="Proteomes" id="UP000823989">
    <property type="component" value="Unassembled WGS sequence"/>
</dbReference>
<accession>A0A9D1QHM7</accession>
<evidence type="ECO:0000313" key="6">
    <source>
        <dbReference type="EMBL" id="HIW12357.1"/>
    </source>
</evidence>
<organism evidence="6 7">
    <name type="scientific">Candidatus Salinicoccus stercoripullorum</name>
    <dbReference type="NCBI Taxonomy" id="2838756"/>
    <lineage>
        <taxon>Bacteria</taxon>
        <taxon>Bacillati</taxon>
        <taxon>Bacillota</taxon>
        <taxon>Bacilli</taxon>
        <taxon>Bacillales</taxon>
        <taxon>Staphylococcaceae</taxon>
        <taxon>Salinicoccus</taxon>
    </lineage>
</organism>
<protein>
    <submittedName>
        <fullName evidence="6">LysR family transcriptional regulator</fullName>
    </submittedName>
</protein>
<dbReference type="PANTHER" id="PTHR30126">
    <property type="entry name" value="HTH-TYPE TRANSCRIPTIONAL REGULATOR"/>
    <property type="match status" value="1"/>
</dbReference>
<dbReference type="InterPro" id="IPR036390">
    <property type="entry name" value="WH_DNA-bd_sf"/>
</dbReference>
<dbReference type="CDD" id="cd05466">
    <property type="entry name" value="PBP2_LTTR_substrate"/>
    <property type="match status" value="1"/>
</dbReference>
<dbReference type="SUPFAM" id="SSF46785">
    <property type="entry name" value="Winged helix' DNA-binding domain"/>
    <property type="match status" value="1"/>
</dbReference>
<dbReference type="PROSITE" id="PS50931">
    <property type="entry name" value="HTH_LYSR"/>
    <property type="match status" value="1"/>
</dbReference>
<dbReference type="InterPro" id="IPR005119">
    <property type="entry name" value="LysR_subst-bd"/>
</dbReference>
<evidence type="ECO:0000256" key="1">
    <source>
        <dbReference type="ARBA" id="ARBA00009437"/>
    </source>
</evidence>
<dbReference type="SUPFAM" id="SSF53850">
    <property type="entry name" value="Periplasmic binding protein-like II"/>
    <property type="match status" value="1"/>
</dbReference>
<evidence type="ECO:0000256" key="2">
    <source>
        <dbReference type="ARBA" id="ARBA00023015"/>
    </source>
</evidence>
<comment type="caution">
    <text evidence="6">The sequence shown here is derived from an EMBL/GenBank/DDBJ whole genome shotgun (WGS) entry which is preliminary data.</text>
</comment>